<evidence type="ECO:0000256" key="4">
    <source>
        <dbReference type="RuleBase" id="RU003495"/>
    </source>
</evidence>
<comment type="caution">
    <text evidence="6">The sequence shown here is derived from an EMBL/GenBank/DDBJ whole genome shotgun (WGS) entry which is preliminary data.</text>
</comment>
<sequence>MVASARADDAQAPAHTAWAEAVRQALAGRMHHVIEAGRERMARTEYGVASWYGRKFHHRGRTSDGDVFTGTEMTAAHPTLPFGTKVRVTSEDTGRSVVVTVNDRGPFNSRIIDLSRAAAAKLGMMGSGVAHVTVSPLNTAEVAQAQEGDTSAQAVAAAATGSAGTR</sequence>
<evidence type="ECO:0000313" key="7">
    <source>
        <dbReference type="Proteomes" id="UP000585665"/>
    </source>
</evidence>
<dbReference type="SUPFAM" id="SSF50685">
    <property type="entry name" value="Barwin-like endoglucanases"/>
    <property type="match status" value="1"/>
</dbReference>
<dbReference type="Gene3D" id="2.40.40.10">
    <property type="entry name" value="RlpA-like domain"/>
    <property type="match status" value="1"/>
</dbReference>
<dbReference type="InterPro" id="IPR009009">
    <property type="entry name" value="RlpA-like_DPBB"/>
</dbReference>
<keyword evidence="7" id="KW-1185">Reference proteome</keyword>
<dbReference type="Proteomes" id="UP000585665">
    <property type="component" value="Unassembled WGS sequence"/>
</dbReference>
<accession>A0A850P9W5</accession>
<dbReference type="PANTHER" id="PTHR34183">
    <property type="entry name" value="ENDOLYTIC PEPTIDOGLYCAN TRANSGLYCOSYLASE RLPA"/>
    <property type="match status" value="1"/>
</dbReference>
<dbReference type="InterPro" id="IPR036908">
    <property type="entry name" value="RlpA-like_sf"/>
</dbReference>
<organism evidence="6 7">
    <name type="scientific">Ameyamaea chiangmaiensis</name>
    <dbReference type="NCBI Taxonomy" id="442969"/>
    <lineage>
        <taxon>Bacteria</taxon>
        <taxon>Pseudomonadati</taxon>
        <taxon>Pseudomonadota</taxon>
        <taxon>Alphaproteobacteria</taxon>
        <taxon>Acetobacterales</taxon>
        <taxon>Acetobacteraceae</taxon>
        <taxon>Ameyamaea</taxon>
    </lineage>
</organism>
<dbReference type="GO" id="GO:0071555">
    <property type="term" value="P:cell wall organization"/>
    <property type="evidence" value="ECO:0007669"/>
    <property type="project" value="UniProtKB-KW"/>
</dbReference>
<dbReference type="GO" id="GO:0000270">
    <property type="term" value="P:peptidoglycan metabolic process"/>
    <property type="evidence" value="ECO:0007669"/>
    <property type="project" value="UniProtKB-UniRule"/>
</dbReference>
<dbReference type="EMBL" id="JABXXR010000060">
    <property type="protein sequence ID" value="NVN40718.1"/>
    <property type="molecule type" value="Genomic_DNA"/>
</dbReference>
<name>A0A850P9W5_9PROT</name>
<keyword evidence="2 3" id="KW-0961">Cell wall biogenesis/degradation</keyword>
<feature type="domain" description="RlpA-like protein double-psi beta-barrel" evidence="5">
    <location>
        <begin position="46"/>
        <end position="134"/>
    </location>
</feature>
<dbReference type="Pfam" id="PF03330">
    <property type="entry name" value="DPBB_1"/>
    <property type="match status" value="1"/>
</dbReference>
<evidence type="ECO:0000256" key="2">
    <source>
        <dbReference type="ARBA" id="ARBA00023316"/>
    </source>
</evidence>
<dbReference type="HAMAP" id="MF_02071">
    <property type="entry name" value="RlpA"/>
    <property type="match status" value="1"/>
</dbReference>
<evidence type="ECO:0000313" key="6">
    <source>
        <dbReference type="EMBL" id="NVN40718.1"/>
    </source>
</evidence>
<dbReference type="AlphaFoldDB" id="A0A850P9W5"/>
<comment type="function">
    <text evidence="3">Lytic transglycosylase with a strong preference for naked glycan strands that lack stem peptides.</text>
</comment>
<dbReference type="PANTHER" id="PTHR34183:SF1">
    <property type="entry name" value="ENDOLYTIC PEPTIDOGLYCAN TRANSGLYCOSYLASE RLPA"/>
    <property type="match status" value="1"/>
</dbReference>
<dbReference type="NCBIfam" id="TIGR00413">
    <property type="entry name" value="rlpA"/>
    <property type="match status" value="1"/>
</dbReference>
<dbReference type="EC" id="4.2.2.-" evidence="3"/>
<dbReference type="InterPro" id="IPR034718">
    <property type="entry name" value="RlpA"/>
</dbReference>
<reference evidence="6 7" key="1">
    <citation type="submission" date="2020-06" db="EMBL/GenBank/DDBJ databases">
        <title>Description of novel acetic acid bacteria.</title>
        <authorList>
            <person name="Sombolestani A."/>
        </authorList>
    </citation>
    <scope>NUCLEOTIDE SEQUENCE [LARGE SCALE GENOMIC DNA]</scope>
    <source>
        <strain evidence="6 7">LMG 27010</strain>
    </source>
</reference>
<dbReference type="CDD" id="cd22268">
    <property type="entry name" value="DPBB_RlpA-like"/>
    <property type="match status" value="1"/>
</dbReference>
<evidence type="ECO:0000256" key="3">
    <source>
        <dbReference type="HAMAP-Rule" id="MF_02071"/>
    </source>
</evidence>
<comment type="similarity">
    <text evidence="3 4">Belongs to the RlpA family.</text>
</comment>
<gene>
    <name evidence="3" type="primary">rlpA</name>
    <name evidence="6" type="ORF">HUK82_09095</name>
</gene>
<dbReference type="GO" id="GO:0008932">
    <property type="term" value="F:lytic endotransglycosylase activity"/>
    <property type="evidence" value="ECO:0007669"/>
    <property type="project" value="UniProtKB-UniRule"/>
</dbReference>
<evidence type="ECO:0000259" key="5">
    <source>
        <dbReference type="Pfam" id="PF03330"/>
    </source>
</evidence>
<proteinExistence type="inferred from homology"/>
<protein>
    <recommendedName>
        <fullName evidence="3">Endolytic peptidoglycan transglycosylase RlpA</fullName>
        <ecNumber evidence="3">4.2.2.-</ecNumber>
    </recommendedName>
</protein>
<keyword evidence="1 3" id="KW-0456">Lyase</keyword>
<evidence type="ECO:0000256" key="1">
    <source>
        <dbReference type="ARBA" id="ARBA00023239"/>
    </source>
</evidence>
<dbReference type="InterPro" id="IPR012997">
    <property type="entry name" value="RplA"/>
</dbReference>